<proteinExistence type="predicted"/>
<keyword evidence="3" id="KW-1185">Reference proteome</keyword>
<dbReference type="InterPro" id="IPR009589">
    <property type="entry name" value="PH_YyaB-like"/>
</dbReference>
<dbReference type="EMBL" id="JBHLZF010000002">
    <property type="protein sequence ID" value="MFB9898714.1"/>
    <property type="molecule type" value="Genomic_DNA"/>
</dbReference>
<evidence type="ECO:0000313" key="2">
    <source>
        <dbReference type="EMBL" id="MFB9898714.1"/>
    </source>
</evidence>
<dbReference type="RefSeq" id="WP_027952268.1">
    <property type="nucleotide sequence ID" value="NZ_JADU01000015.1"/>
</dbReference>
<gene>
    <name evidence="2" type="ORF">ACFFK8_13180</name>
</gene>
<protein>
    <submittedName>
        <fullName evidence="2">PH domain-containing protein</fullName>
    </submittedName>
</protein>
<feature type="domain" description="Uncharacterized protein YyaB-like PH" evidence="1">
    <location>
        <begin position="55"/>
        <end position="122"/>
    </location>
</feature>
<dbReference type="PROSITE" id="PS51257">
    <property type="entry name" value="PROKAR_LIPOPROTEIN"/>
    <property type="match status" value="1"/>
</dbReference>
<comment type="caution">
    <text evidence="2">The sequence shown here is derived from an EMBL/GenBank/DDBJ whole genome shotgun (WGS) entry which is preliminary data.</text>
</comment>
<organism evidence="2 3">
    <name type="scientific">Hallella seregens ATCC 51272</name>
    <dbReference type="NCBI Taxonomy" id="1336250"/>
    <lineage>
        <taxon>Bacteria</taxon>
        <taxon>Pseudomonadati</taxon>
        <taxon>Bacteroidota</taxon>
        <taxon>Bacteroidia</taxon>
        <taxon>Bacteroidales</taxon>
        <taxon>Prevotellaceae</taxon>
        <taxon>Hallella</taxon>
    </lineage>
</organism>
<reference evidence="2 3" key="1">
    <citation type="submission" date="2024-09" db="EMBL/GenBank/DDBJ databases">
        <authorList>
            <person name="Sun Q."/>
            <person name="Mori K."/>
        </authorList>
    </citation>
    <scope>NUCLEOTIDE SEQUENCE [LARGE SCALE GENOMIC DNA]</scope>
    <source>
        <strain evidence="2 3">ATCC 51272</strain>
    </source>
</reference>
<evidence type="ECO:0000313" key="3">
    <source>
        <dbReference type="Proteomes" id="UP001589688"/>
    </source>
</evidence>
<name>A0ABV5ZRF0_9BACT</name>
<dbReference type="Pfam" id="PF06713">
    <property type="entry name" value="bPH_4"/>
    <property type="match status" value="1"/>
</dbReference>
<accession>A0ABV5ZRF0</accession>
<sequence length="132" mass="15091">MTNRTFHHRFTLGALCGILLLACLIFWLLWTKAVAAALVLVAFEVALVERTLHSAYVFTDDSLLVRRGRFARERRIPLDSIVSCRPMTTTFGLVHYLLIGYGAQRMLAVQPENEAEFVRCLQRLVGLRRVEE</sequence>
<evidence type="ECO:0000259" key="1">
    <source>
        <dbReference type="Pfam" id="PF06713"/>
    </source>
</evidence>
<dbReference type="Proteomes" id="UP001589688">
    <property type="component" value="Unassembled WGS sequence"/>
</dbReference>